<proteinExistence type="predicted"/>
<dbReference type="PANTHER" id="PTHR43685:SF2">
    <property type="entry name" value="GLYCOSYLTRANSFERASE 2-LIKE DOMAIN-CONTAINING PROTEIN"/>
    <property type="match status" value="1"/>
</dbReference>
<comment type="caution">
    <text evidence="2">The sequence shown here is derived from an EMBL/GenBank/DDBJ whole genome shotgun (WGS) entry which is preliminary data.</text>
</comment>
<feature type="domain" description="Glycosyltransferase 2-like" evidence="1">
    <location>
        <begin position="8"/>
        <end position="137"/>
    </location>
</feature>
<dbReference type="InterPro" id="IPR011009">
    <property type="entry name" value="Kinase-like_dom_sf"/>
</dbReference>
<protein>
    <submittedName>
        <fullName evidence="2">Glycosyltransferase involved in cell wall biosynthesis</fullName>
    </submittedName>
</protein>
<evidence type="ECO:0000313" key="2">
    <source>
        <dbReference type="EMBL" id="NYI50454.1"/>
    </source>
</evidence>
<sequence>MIKKTLVSVVIPVYNMEDYLEETVNSVLQSTYPNIEIILMDDGSSDKSPLIGKKLSEQHPSIFFYSQTNKGVAAARNHAISLAKGEYIFPLDSDDLIGPDFFESAVKVLDTQDDVKVVYSRMMFIGEKNSEWILPDFSLSLIARKNIIPVSALFRKSDWIKAGGYCETIIAREDWEFWISVLKDGGKVVKLPCIGLYYRIRPNSKRMTDRKLKKHVIETLNNRHADFFLKELNGPLRQYRSWSRMYNRMTNLFCKKSVAVNPYFKHLTTFLNSLPFQFDKMGTIIYKGRNELKMFAVDGDEYIVKSYKRPIWINRIIYGFLRASKAQRAYDNAFKLLKAGIKTPLPVAYIEYSQNWLFDKSYFVSKKSSCPFEYRDLFKQTFQNETSILKAIARTTAMLHENGFLHKDYSGGNILFKETDGEIQVEIIDLNRMSFGKINMRTGCKNFERLNGNEHIYTVLGEEYANVRGFDKEKCIRLILEATKKQNK</sequence>
<evidence type="ECO:0000313" key="3">
    <source>
        <dbReference type="Proteomes" id="UP000574332"/>
    </source>
</evidence>
<dbReference type="RefSeq" id="WP_179399975.1">
    <property type="nucleotide sequence ID" value="NZ_JACCCY010000003.1"/>
</dbReference>
<dbReference type="InterPro" id="IPR050834">
    <property type="entry name" value="Glycosyltransf_2"/>
</dbReference>
<keyword evidence="2" id="KW-0808">Transferase</keyword>
<dbReference type="Proteomes" id="UP000574332">
    <property type="component" value="Unassembled WGS sequence"/>
</dbReference>
<dbReference type="Gene3D" id="1.10.510.10">
    <property type="entry name" value="Transferase(Phosphotransferase) domain 1"/>
    <property type="match status" value="1"/>
</dbReference>
<dbReference type="EMBL" id="JACCCY010000003">
    <property type="protein sequence ID" value="NYI50454.1"/>
    <property type="molecule type" value="Genomic_DNA"/>
</dbReference>
<dbReference type="SUPFAM" id="SSF56112">
    <property type="entry name" value="Protein kinase-like (PK-like)"/>
    <property type="match status" value="1"/>
</dbReference>
<dbReference type="SUPFAM" id="SSF53448">
    <property type="entry name" value="Nucleotide-diphospho-sugar transferases"/>
    <property type="match status" value="1"/>
</dbReference>
<dbReference type="GO" id="GO:0004672">
    <property type="term" value="F:protein kinase activity"/>
    <property type="evidence" value="ECO:0007669"/>
    <property type="project" value="InterPro"/>
</dbReference>
<dbReference type="Gene3D" id="3.90.550.10">
    <property type="entry name" value="Spore Coat Polysaccharide Biosynthesis Protein SpsA, Chain A"/>
    <property type="match status" value="1"/>
</dbReference>
<keyword evidence="3" id="KW-1185">Reference proteome</keyword>
<reference evidence="2 3" key="1">
    <citation type="submission" date="2020-07" db="EMBL/GenBank/DDBJ databases">
        <title>Genomic Encyclopedia of Type Strains, Phase IV (KMG-IV): sequencing the most valuable type-strain genomes for metagenomic binning, comparative biology and taxonomic classification.</title>
        <authorList>
            <person name="Goeker M."/>
        </authorList>
    </citation>
    <scope>NUCLEOTIDE SEQUENCE [LARGE SCALE GENOMIC DNA]</scope>
    <source>
        <strain evidence="2 3">DSM 23697</strain>
    </source>
</reference>
<dbReference type="InterPro" id="IPR001173">
    <property type="entry name" value="Glyco_trans_2-like"/>
</dbReference>
<accession>A0A8E2D8L5</accession>
<organism evidence="2 3">
    <name type="scientific">Macellibacteroides fermentans</name>
    <dbReference type="NCBI Taxonomy" id="879969"/>
    <lineage>
        <taxon>Bacteria</taxon>
        <taxon>Pseudomonadati</taxon>
        <taxon>Bacteroidota</taxon>
        <taxon>Bacteroidia</taxon>
        <taxon>Bacteroidales</taxon>
        <taxon>Porphyromonadaceae</taxon>
        <taxon>Macellibacteroides</taxon>
    </lineage>
</organism>
<name>A0A8E2D8L5_9PORP</name>
<dbReference type="Pfam" id="PF00535">
    <property type="entry name" value="Glycos_transf_2"/>
    <property type="match status" value="1"/>
</dbReference>
<dbReference type="Pfam" id="PF06293">
    <property type="entry name" value="Kdo"/>
    <property type="match status" value="1"/>
</dbReference>
<dbReference type="PROSITE" id="PS00109">
    <property type="entry name" value="PROTEIN_KINASE_TYR"/>
    <property type="match status" value="1"/>
</dbReference>
<evidence type="ECO:0000259" key="1">
    <source>
        <dbReference type="Pfam" id="PF00535"/>
    </source>
</evidence>
<gene>
    <name evidence="2" type="ORF">F5613_002584</name>
</gene>
<dbReference type="InterPro" id="IPR008266">
    <property type="entry name" value="Tyr_kinase_AS"/>
</dbReference>
<dbReference type="PANTHER" id="PTHR43685">
    <property type="entry name" value="GLYCOSYLTRANSFERASE"/>
    <property type="match status" value="1"/>
</dbReference>
<dbReference type="CDD" id="cd00761">
    <property type="entry name" value="Glyco_tranf_GTA_type"/>
    <property type="match status" value="1"/>
</dbReference>
<dbReference type="AlphaFoldDB" id="A0A8E2D8L5"/>
<dbReference type="InterPro" id="IPR029044">
    <property type="entry name" value="Nucleotide-diphossugar_trans"/>
</dbReference>